<organism evidence="1 2">
    <name type="scientific">Gordonia phage Pupper</name>
    <dbReference type="NCBI Taxonomy" id="2571249"/>
    <lineage>
        <taxon>Viruses</taxon>
        <taxon>Duplodnaviria</taxon>
        <taxon>Heunggongvirae</taxon>
        <taxon>Uroviricota</taxon>
        <taxon>Caudoviricetes</taxon>
        <taxon>Puppervirus</taxon>
        <taxon>Puppervirus Pupper</taxon>
    </lineage>
</organism>
<evidence type="ECO:0000313" key="2">
    <source>
        <dbReference type="Proteomes" id="UP000318375"/>
    </source>
</evidence>
<gene>
    <name evidence="1" type="primary">199</name>
    <name evidence="1" type="ORF">SEA_PUPPER_199</name>
</gene>
<proteinExistence type="predicted"/>
<dbReference type="KEGG" id="vg:64766218"/>
<name>A0A4Y6EKW8_9CAUD</name>
<protein>
    <submittedName>
        <fullName evidence="1">Uncharacterized protein</fullName>
    </submittedName>
</protein>
<evidence type="ECO:0000313" key="1">
    <source>
        <dbReference type="EMBL" id="QDF18685.1"/>
    </source>
</evidence>
<dbReference type="GeneID" id="64766218"/>
<accession>A0A4Y6EKW8</accession>
<reference evidence="1 2" key="1">
    <citation type="submission" date="2019-05" db="EMBL/GenBank/DDBJ databases">
        <authorList>
            <person name="Pope W.H."/>
            <person name="Garlena R.A."/>
            <person name="Russell D.A."/>
            <person name="Jacobs-Sera D."/>
            <person name="Hatfull G.F."/>
        </authorList>
    </citation>
    <scope>NUCLEOTIDE SEQUENCE [LARGE SCALE GENOMIC DNA]</scope>
</reference>
<keyword evidence="2" id="KW-1185">Reference proteome</keyword>
<dbReference type="RefSeq" id="YP_010058987.1">
    <property type="nucleotide sequence ID" value="NC_054723.1"/>
</dbReference>
<dbReference type="EMBL" id="MK977695">
    <property type="protein sequence ID" value="QDF18685.1"/>
    <property type="molecule type" value="Genomic_DNA"/>
</dbReference>
<sequence length="95" mass="11135">MSAEDRIEQWKALDREIALQEGRPAAIADLEAEKRNVALRHYPGVLEELEKAREALRQLDDAAHDTDYDCTEYSRGKDYMRDYVKSVIRDHGFYF</sequence>
<dbReference type="Proteomes" id="UP000318375">
    <property type="component" value="Segment"/>
</dbReference>